<dbReference type="InterPro" id="IPR016039">
    <property type="entry name" value="Thiolase-like"/>
</dbReference>
<feature type="domain" description="Carrier" evidence="5">
    <location>
        <begin position="1"/>
        <end position="78"/>
    </location>
</feature>
<dbReference type="SUPFAM" id="SSF47336">
    <property type="entry name" value="ACP-like"/>
    <property type="match status" value="1"/>
</dbReference>
<dbReference type="Pfam" id="PF00550">
    <property type="entry name" value="PP-binding"/>
    <property type="match status" value="1"/>
</dbReference>
<dbReference type="Gene3D" id="1.10.1200.10">
    <property type="entry name" value="ACP-like"/>
    <property type="match status" value="1"/>
</dbReference>
<dbReference type="SMART" id="SM00825">
    <property type="entry name" value="PKS_KS"/>
    <property type="match status" value="1"/>
</dbReference>
<evidence type="ECO:0000313" key="7">
    <source>
        <dbReference type="EMBL" id="GAA1939608.1"/>
    </source>
</evidence>
<evidence type="ECO:0000256" key="3">
    <source>
        <dbReference type="ARBA" id="ARBA00022679"/>
    </source>
</evidence>
<dbReference type="InterPro" id="IPR020841">
    <property type="entry name" value="PKS_Beta-ketoAc_synthase_dom"/>
</dbReference>
<accession>A0ABP5BBK6</accession>
<keyword evidence="3" id="KW-0808">Transferase</keyword>
<keyword evidence="2" id="KW-0597">Phosphoprotein</keyword>
<dbReference type="Proteomes" id="UP001501116">
    <property type="component" value="Unassembled WGS sequence"/>
</dbReference>
<keyword evidence="1" id="KW-0596">Phosphopantetheine</keyword>
<feature type="region of interest" description="Disordered" evidence="4">
    <location>
        <begin position="264"/>
        <end position="350"/>
    </location>
</feature>
<dbReference type="PANTHER" id="PTHR43775">
    <property type="entry name" value="FATTY ACID SYNTHASE"/>
    <property type="match status" value="1"/>
</dbReference>
<dbReference type="InterPro" id="IPR036736">
    <property type="entry name" value="ACP-like_sf"/>
</dbReference>
<dbReference type="SMART" id="SM00823">
    <property type="entry name" value="PKS_PP"/>
    <property type="match status" value="1"/>
</dbReference>
<dbReference type="PANTHER" id="PTHR43775:SF37">
    <property type="entry name" value="SI:DKEY-61P9.11"/>
    <property type="match status" value="1"/>
</dbReference>
<gene>
    <name evidence="7" type="ORF">GCM10009754_03410</name>
</gene>
<evidence type="ECO:0008006" key="9">
    <source>
        <dbReference type="Google" id="ProtNLM"/>
    </source>
</evidence>
<evidence type="ECO:0000259" key="6">
    <source>
        <dbReference type="PROSITE" id="PS52004"/>
    </source>
</evidence>
<comment type="caution">
    <text evidence="7">The sequence shown here is derived from an EMBL/GenBank/DDBJ whole genome shotgun (WGS) entry which is preliminary data.</text>
</comment>
<dbReference type="PROSITE" id="PS52004">
    <property type="entry name" value="KS3_2"/>
    <property type="match status" value="1"/>
</dbReference>
<evidence type="ECO:0000256" key="1">
    <source>
        <dbReference type="ARBA" id="ARBA00022450"/>
    </source>
</evidence>
<dbReference type="Gene3D" id="3.40.47.10">
    <property type="match status" value="1"/>
</dbReference>
<feature type="compositionally biased region" description="Basic and acidic residues" evidence="4">
    <location>
        <begin position="276"/>
        <end position="312"/>
    </location>
</feature>
<proteinExistence type="predicted"/>
<feature type="compositionally biased region" description="Basic and acidic residues" evidence="4">
    <location>
        <begin position="338"/>
        <end position="350"/>
    </location>
</feature>
<protein>
    <recommendedName>
        <fullName evidence="9">Carrier domain-containing protein</fullName>
    </recommendedName>
</protein>
<dbReference type="EMBL" id="BAAANN010000001">
    <property type="protein sequence ID" value="GAA1939608.1"/>
    <property type="molecule type" value="Genomic_DNA"/>
</dbReference>
<dbReference type="Pfam" id="PF00109">
    <property type="entry name" value="ketoacyl-synt"/>
    <property type="match status" value="1"/>
</dbReference>
<evidence type="ECO:0000256" key="4">
    <source>
        <dbReference type="SAM" id="MobiDB-lite"/>
    </source>
</evidence>
<name>A0ABP5BBK6_9PSEU</name>
<sequence length="350" mass="38040">MNSTRLRQWLTSRLAQICGIAESDVDADCPLREYGLTSRDAVMLTGELEDELDRDLPTQLLWQHPTIAALATELAGDGDTSISSAASEPRPSAGAAEPIAVIGLGCRLPGGVRGPGDYWRLLVSAENAVTPLPEDRWEQFGHDTPEQAETLANTSRWGGFLDSVAEFDAEFFGITPREASAMDPQQRLLLEVAWEALEHAGVAPERLRGSSAGVFVGISGNEYGDLTLGDVSRIDAWSGTGSALSIAANPALLRARPARAERRGGQRVLVVAGRGPPRDAEPARGRERDRARRGGEPAAEPRRHGDLRPDGHHLRRRAVQTVRRLGGRDRPRRGGRCRRAEAVERRAARR</sequence>
<dbReference type="InterPro" id="IPR050091">
    <property type="entry name" value="PKS_NRPS_Biosynth_Enz"/>
</dbReference>
<reference evidence="8" key="1">
    <citation type="journal article" date="2019" name="Int. J. Syst. Evol. Microbiol.">
        <title>The Global Catalogue of Microorganisms (GCM) 10K type strain sequencing project: providing services to taxonomists for standard genome sequencing and annotation.</title>
        <authorList>
            <consortium name="The Broad Institute Genomics Platform"/>
            <consortium name="The Broad Institute Genome Sequencing Center for Infectious Disease"/>
            <person name="Wu L."/>
            <person name="Ma J."/>
        </authorList>
    </citation>
    <scope>NUCLEOTIDE SEQUENCE [LARGE SCALE GENOMIC DNA]</scope>
    <source>
        <strain evidence="8">JCM 14545</strain>
    </source>
</reference>
<dbReference type="InterPro" id="IPR020806">
    <property type="entry name" value="PKS_PP-bd"/>
</dbReference>
<dbReference type="PROSITE" id="PS50075">
    <property type="entry name" value="CARRIER"/>
    <property type="match status" value="1"/>
</dbReference>
<evidence type="ECO:0000313" key="8">
    <source>
        <dbReference type="Proteomes" id="UP001501116"/>
    </source>
</evidence>
<dbReference type="InterPro" id="IPR009081">
    <property type="entry name" value="PP-bd_ACP"/>
</dbReference>
<feature type="domain" description="Ketosynthase family 3 (KS3)" evidence="6">
    <location>
        <begin position="96"/>
        <end position="350"/>
    </location>
</feature>
<dbReference type="CDD" id="cd00833">
    <property type="entry name" value="PKS"/>
    <property type="match status" value="1"/>
</dbReference>
<dbReference type="SUPFAM" id="SSF53901">
    <property type="entry name" value="Thiolase-like"/>
    <property type="match status" value="1"/>
</dbReference>
<evidence type="ECO:0000256" key="2">
    <source>
        <dbReference type="ARBA" id="ARBA00022553"/>
    </source>
</evidence>
<evidence type="ECO:0000259" key="5">
    <source>
        <dbReference type="PROSITE" id="PS50075"/>
    </source>
</evidence>
<keyword evidence="8" id="KW-1185">Reference proteome</keyword>
<dbReference type="InterPro" id="IPR014030">
    <property type="entry name" value="Ketoacyl_synth_N"/>
</dbReference>
<organism evidence="7 8">
    <name type="scientific">Amycolatopsis minnesotensis</name>
    <dbReference type="NCBI Taxonomy" id="337894"/>
    <lineage>
        <taxon>Bacteria</taxon>
        <taxon>Bacillati</taxon>
        <taxon>Actinomycetota</taxon>
        <taxon>Actinomycetes</taxon>
        <taxon>Pseudonocardiales</taxon>
        <taxon>Pseudonocardiaceae</taxon>
        <taxon>Amycolatopsis</taxon>
    </lineage>
</organism>